<organism evidence="1 2">
    <name type="scientific">Leucogyrophana mollusca</name>
    <dbReference type="NCBI Taxonomy" id="85980"/>
    <lineage>
        <taxon>Eukaryota</taxon>
        <taxon>Fungi</taxon>
        <taxon>Dikarya</taxon>
        <taxon>Basidiomycota</taxon>
        <taxon>Agaricomycotina</taxon>
        <taxon>Agaricomycetes</taxon>
        <taxon>Agaricomycetidae</taxon>
        <taxon>Boletales</taxon>
        <taxon>Boletales incertae sedis</taxon>
        <taxon>Leucogyrophana</taxon>
    </lineage>
</organism>
<dbReference type="EMBL" id="MU266346">
    <property type="protein sequence ID" value="KAH7928994.1"/>
    <property type="molecule type" value="Genomic_DNA"/>
</dbReference>
<protein>
    <submittedName>
        <fullName evidence="1">Uncharacterized protein</fullName>
    </submittedName>
</protein>
<evidence type="ECO:0000313" key="2">
    <source>
        <dbReference type="Proteomes" id="UP000790709"/>
    </source>
</evidence>
<comment type="caution">
    <text evidence="1">The sequence shown here is derived from an EMBL/GenBank/DDBJ whole genome shotgun (WGS) entry which is preliminary data.</text>
</comment>
<dbReference type="Proteomes" id="UP000790709">
    <property type="component" value="Unassembled WGS sequence"/>
</dbReference>
<gene>
    <name evidence="1" type="ORF">BV22DRAFT_1126074</name>
</gene>
<proteinExistence type="predicted"/>
<sequence>MVALPPLGRMSLIAIWFETLLYGANVILFVTCLWVLTSHVQKISIPLLASTLLLFSLCTAHVSLSLVQVLQAYTDLEVMAAGGPDLYFAVESNAIYSAKNMLYNFAVFSQDILLIWRLYMVWARNWKICIVPIIMECIHIGTILVAAVLLTEPATDVFSHSVQAWGLSGWAMDVAVNTLVTFGIAYRLWCAEKQSVNTNGKQASYKTAMFTVLESGAIFATATIILFALDVSGNVAGNVGISPVSQLAATTPMLIIARVGVLSAAKRVHDSNSHPSRGSTVTAPRTSRPSKRIEVSIQHDVDRVYPLKDFNPEKTSPTSLEEGKVPPYNAPF</sequence>
<accession>A0ACB8BTM0</accession>
<keyword evidence="2" id="KW-1185">Reference proteome</keyword>
<evidence type="ECO:0000313" key="1">
    <source>
        <dbReference type="EMBL" id="KAH7928994.1"/>
    </source>
</evidence>
<reference evidence="1" key="1">
    <citation type="journal article" date="2021" name="New Phytol.">
        <title>Evolutionary innovations through gain and loss of genes in the ectomycorrhizal Boletales.</title>
        <authorList>
            <person name="Wu G."/>
            <person name="Miyauchi S."/>
            <person name="Morin E."/>
            <person name="Kuo A."/>
            <person name="Drula E."/>
            <person name="Varga T."/>
            <person name="Kohler A."/>
            <person name="Feng B."/>
            <person name="Cao Y."/>
            <person name="Lipzen A."/>
            <person name="Daum C."/>
            <person name="Hundley H."/>
            <person name="Pangilinan J."/>
            <person name="Johnson J."/>
            <person name="Barry K."/>
            <person name="LaButti K."/>
            <person name="Ng V."/>
            <person name="Ahrendt S."/>
            <person name="Min B."/>
            <person name="Choi I.G."/>
            <person name="Park H."/>
            <person name="Plett J.M."/>
            <person name="Magnuson J."/>
            <person name="Spatafora J.W."/>
            <person name="Nagy L.G."/>
            <person name="Henrissat B."/>
            <person name="Grigoriev I.V."/>
            <person name="Yang Z.L."/>
            <person name="Xu J."/>
            <person name="Martin F.M."/>
        </authorList>
    </citation>
    <scope>NUCLEOTIDE SEQUENCE</scope>
    <source>
        <strain evidence="1">KUC20120723A-06</strain>
    </source>
</reference>
<name>A0ACB8BTM0_9AGAM</name>